<accession>A0A8S5RRN4</accession>
<reference evidence="2" key="1">
    <citation type="journal article" date="2021" name="Proc. Natl. Acad. Sci. U.S.A.">
        <title>A Catalog of Tens of Thousands of Viruses from Human Metagenomes Reveals Hidden Associations with Chronic Diseases.</title>
        <authorList>
            <person name="Tisza M.J."/>
            <person name="Buck C.B."/>
        </authorList>
    </citation>
    <scope>NUCLEOTIDE SEQUENCE</scope>
    <source>
        <strain evidence="2">Ct5xZ3</strain>
    </source>
</reference>
<dbReference type="InterPro" id="IPR010982">
    <property type="entry name" value="Lambda_DNA-bd_dom_sf"/>
</dbReference>
<dbReference type="PROSITE" id="PS50943">
    <property type="entry name" value="HTH_CROC1"/>
    <property type="match status" value="1"/>
</dbReference>
<evidence type="ECO:0000259" key="1">
    <source>
        <dbReference type="PROSITE" id="PS50943"/>
    </source>
</evidence>
<protein>
    <submittedName>
        <fullName evidence="2">Repressor protein</fullName>
    </submittedName>
</protein>
<dbReference type="SUPFAM" id="SSF47413">
    <property type="entry name" value="lambda repressor-like DNA-binding domains"/>
    <property type="match status" value="1"/>
</dbReference>
<feature type="domain" description="HTH cro/C1-type" evidence="1">
    <location>
        <begin position="23"/>
        <end position="59"/>
    </location>
</feature>
<dbReference type="EMBL" id="BK057794">
    <property type="protein sequence ID" value="DAE92168.1"/>
    <property type="molecule type" value="Genomic_DNA"/>
</dbReference>
<dbReference type="InterPro" id="IPR001387">
    <property type="entry name" value="Cro/C1-type_HTH"/>
</dbReference>
<evidence type="ECO:0000313" key="2">
    <source>
        <dbReference type="EMBL" id="DAE92168.1"/>
    </source>
</evidence>
<organism evidence="2">
    <name type="scientific">Myoviridae sp. ct5xZ3</name>
    <dbReference type="NCBI Taxonomy" id="2827601"/>
    <lineage>
        <taxon>Viruses</taxon>
        <taxon>Duplodnaviria</taxon>
        <taxon>Heunggongvirae</taxon>
        <taxon>Uroviricota</taxon>
        <taxon>Caudoviricetes</taxon>
    </lineage>
</organism>
<proteinExistence type="predicted"/>
<name>A0A8S5RRN4_9CAUD</name>
<dbReference type="GO" id="GO:0003677">
    <property type="term" value="F:DNA binding"/>
    <property type="evidence" value="ECO:0007669"/>
    <property type="project" value="InterPro"/>
</dbReference>
<dbReference type="Gene3D" id="1.10.260.40">
    <property type="entry name" value="lambda repressor-like DNA-binding domains"/>
    <property type="match status" value="1"/>
</dbReference>
<sequence length="118" mass="13292">MFWDNFKSVCDDRGLKPTPIMSKAGIPTSSIGRWQQGASPRAEAVLALADVLECSTDLLIRGSEFSTSDKLQFTFEESELIKMLRVLPEGSREFICDSIKLAYDKEMQRLSDEKRLLG</sequence>